<feature type="compositionally biased region" description="Low complexity" evidence="1">
    <location>
        <begin position="267"/>
        <end position="284"/>
    </location>
</feature>
<dbReference type="Pfam" id="PF04195">
    <property type="entry name" value="Transposase_28"/>
    <property type="match status" value="1"/>
</dbReference>
<gene>
    <name evidence="3" type="primary">B1292H11.22</name>
</gene>
<evidence type="ECO:0000313" key="3">
    <source>
        <dbReference type="EMBL" id="CAE76036.1"/>
    </source>
</evidence>
<dbReference type="AlphaFoldDB" id="Q6MWA9"/>
<dbReference type="Proteomes" id="UP000000763">
    <property type="component" value="Chromosome 4"/>
</dbReference>
<feature type="compositionally biased region" description="Basic residues" evidence="1">
    <location>
        <begin position="225"/>
        <end position="242"/>
    </location>
</feature>
<protein>
    <submittedName>
        <fullName evidence="3">B1292H11.22 protein</fullName>
    </submittedName>
</protein>
<organism evidence="3 4">
    <name type="scientific">Oryza sativa subsp. japonica</name>
    <name type="common">Rice</name>
    <dbReference type="NCBI Taxonomy" id="39947"/>
    <lineage>
        <taxon>Eukaryota</taxon>
        <taxon>Viridiplantae</taxon>
        <taxon>Streptophyta</taxon>
        <taxon>Embryophyta</taxon>
        <taxon>Tracheophyta</taxon>
        <taxon>Spermatophyta</taxon>
        <taxon>Magnoliopsida</taxon>
        <taxon>Liliopsida</taxon>
        <taxon>Poales</taxon>
        <taxon>Poaceae</taxon>
        <taxon>BOP clade</taxon>
        <taxon>Oryzoideae</taxon>
        <taxon>Oryzeae</taxon>
        <taxon>Oryzinae</taxon>
        <taxon>Oryza</taxon>
        <taxon>Oryza sativa</taxon>
    </lineage>
</organism>
<feature type="region of interest" description="Disordered" evidence="1">
    <location>
        <begin position="510"/>
        <end position="535"/>
    </location>
</feature>
<sequence>MAQDAGDAVLPASRITADRHLSLVRRFMPEGAIVRAGESRPRPRYPDRSVHLLSFAMAGLIPPFSSFFHEVLDFYEIHALHLAPNTMMTLAIFAHLCEMFIEVRTSMRLFQFFFVPQLQQSALPASLPEWAQVAADRTRVDEGHRAVDALVEAGRKMHQARLAEIQARDETMDSIMREMEEERLAALVASSVLDEVLGDSRLQYEVHAEDLARRVEAVRGVLKSGGRRRSTPRCGPGRRRLRPSAMTWTGARRTGRSTPAPSKNSRPRSAGGSRGTSPTTRGAGTCAGPARGHLGCPRGDGGRGRIREEAAAERTRTTAAAEAAVARRAEELGLWEVAWRERDTALAEREAEVNCREVAARRLGDQLMKREEAIARREACHLESAWAKRAAMAALASELEAKEKAPASHGQHGDTDLVGQLTAAQDTIAALGCLVQDQAGEIRALCFANDIGPGLLHDAIEQLERAERRVGISMCWDKKLPCTRPALAHRLDEMAADLEKLEEEVSTAVKSSSASLARAEDFPPGTEATAREQAREATDVIVSSFEGTAPRFNLALPSDEDSGSDGGGDDSGEDWDEVVSGARLRGRAPHDCPLFFILL</sequence>
<reference evidence="4" key="2">
    <citation type="journal article" date="2008" name="Nucleic Acids Res.">
        <title>The rice annotation project database (RAP-DB): 2008 update.</title>
        <authorList>
            <consortium name="The rice annotation project (RAP)"/>
        </authorList>
    </citation>
    <scope>GENOME REANNOTATION</scope>
    <source>
        <strain evidence="4">cv. Nipponbare</strain>
    </source>
</reference>
<dbReference type="InterPro" id="IPR007321">
    <property type="entry name" value="Transposase_28"/>
</dbReference>
<dbReference type="PANTHER" id="PTHR33026:SF7">
    <property type="entry name" value="OS03G0100275 PROTEIN"/>
    <property type="match status" value="1"/>
</dbReference>
<dbReference type="PANTHER" id="PTHR33026">
    <property type="entry name" value="OS06G0360600 PROTEIN"/>
    <property type="match status" value="1"/>
</dbReference>
<feature type="region of interest" description="Disordered" evidence="1">
    <location>
        <begin position="552"/>
        <end position="576"/>
    </location>
</feature>
<evidence type="ECO:0000313" key="4">
    <source>
        <dbReference type="Proteomes" id="UP000000763"/>
    </source>
</evidence>
<name>Q6MWA9_ORYSJ</name>
<feature type="compositionally biased region" description="Acidic residues" evidence="1">
    <location>
        <begin position="558"/>
        <end position="576"/>
    </location>
</feature>
<evidence type="ECO:0000256" key="1">
    <source>
        <dbReference type="SAM" id="MobiDB-lite"/>
    </source>
</evidence>
<accession>Q6MWA9</accession>
<reference evidence="4" key="1">
    <citation type="journal article" date="2005" name="Nature">
        <title>The map-based sequence of the rice genome.</title>
        <authorList>
            <consortium name="International rice genome sequencing project (IRGSP)"/>
            <person name="Matsumoto T."/>
            <person name="Wu J."/>
            <person name="Kanamori H."/>
            <person name="Katayose Y."/>
            <person name="Fujisawa M."/>
            <person name="Namiki N."/>
            <person name="Mizuno H."/>
            <person name="Yamamoto K."/>
            <person name="Antonio B.A."/>
            <person name="Baba T."/>
            <person name="Sakata K."/>
            <person name="Nagamura Y."/>
            <person name="Aoki H."/>
            <person name="Arikawa K."/>
            <person name="Arita K."/>
            <person name="Bito T."/>
            <person name="Chiden Y."/>
            <person name="Fujitsuka N."/>
            <person name="Fukunaka R."/>
            <person name="Hamada M."/>
            <person name="Harada C."/>
            <person name="Hayashi A."/>
            <person name="Hijishita S."/>
            <person name="Honda M."/>
            <person name="Hosokawa S."/>
            <person name="Ichikawa Y."/>
            <person name="Idonuma A."/>
            <person name="Iijima M."/>
            <person name="Ikeda M."/>
            <person name="Ikeno M."/>
            <person name="Ito K."/>
            <person name="Ito S."/>
            <person name="Ito T."/>
            <person name="Ito Y."/>
            <person name="Ito Y."/>
            <person name="Iwabuchi A."/>
            <person name="Kamiya K."/>
            <person name="Karasawa W."/>
            <person name="Kurita K."/>
            <person name="Katagiri S."/>
            <person name="Kikuta A."/>
            <person name="Kobayashi H."/>
            <person name="Kobayashi N."/>
            <person name="Machita K."/>
            <person name="Maehara T."/>
            <person name="Masukawa M."/>
            <person name="Mizubayashi T."/>
            <person name="Mukai Y."/>
            <person name="Nagasaki H."/>
            <person name="Nagata Y."/>
            <person name="Naito S."/>
            <person name="Nakashima M."/>
            <person name="Nakama Y."/>
            <person name="Nakamichi Y."/>
            <person name="Nakamura M."/>
            <person name="Meguro A."/>
            <person name="Negishi M."/>
            <person name="Ohta I."/>
            <person name="Ohta T."/>
            <person name="Okamoto M."/>
            <person name="Ono N."/>
            <person name="Saji S."/>
            <person name="Sakaguchi M."/>
            <person name="Sakai K."/>
            <person name="Shibata M."/>
            <person name="Shimokawa T."/>
            <person name="Song J."/>
            <person name="Takazaki Y."/>
            <person name="Terasawa K."/>
            <person name="Tsugane M."/>
            <person name="Tsuji K."/>
            <person name="Ueda S."/>
            <person name="Waki K."/>
            <person name="Yamagata H."/>
            <person name="Yamamoto M."/>
            <person name="Yamamoto S."/>
            <person name="Yamane H."/>
            <person name="Yoshiki S."/>
            <person name="Yoshihara R."/>
            <person name="Yukawa K."/>
            <person name="Zhong H."/>
            <person name="Yano M."/>
            <person name="Yuan Q."/>
            <person name="Ouyang S."/>
            <person name="Liu J."/>
            <person name="Jones K.M."/>
            <person name="Gansberger K."/>
            <person name="Moffat K."/>
            <person name="Hill J."/>
            <person name="Bera J."/>
            <person name="Fadrosh D."/>
            <person name="Jin S."/>
            <person name="Johri S."/>
            <person name="Kim M."/>
            <person name="Overton L."/>
            <person name="Reardon M."/>
            <person name="Tsitrin T."/>
            <person name="Vuong H."/>
            <person name="Weaver B."/>
            <person name="Ciecko A."/>
            <person name="Tallon L."/>
            <person name="Jackson J."/>
            <person name="Pai G."/>
            <person name="Aken S.V."/>
            <person name="Utterback T."/>
            <person name="Reidmuller S."/>
            <person name="Feldblyum T."/>
            <person name="Hsiao J."/>
            <person name="Zismann V."/>
            <person name="Iobst S."/>
            <person name="de Vazeille A.R."/>
            <person name="Buell C.R."/>
            <person name="Ying K."/>
            <person name="Li Y."/>
            <person name="Lu T."/>
            <person name="Huang Y."/>
            <person name="Zhao Q."/>
            <person name="Feng Q."/>
            <person name="Zhang L."/>
            <person name="Zhu J."/>
            <person name="Weng Q."/>
            <person name="Mu J."/>
            <person name="Lu Y."/>
            <person name="Fan D."/>
            <person name="Liu Y."/>
            <person name="Guan J."/>
            <person name="Zhang Y."/>
            <person name="Yu S."/>
            <person name="Liu X."/>
            <person name="Zhang Y."/>
            <person name="Hong G."/>
            <person name="Han B."/>
            <person name="Choisne N."/>
            <person name="Demange N."/>
            <person name="Orjeda G."/>
            <person name="Samain S."/>
            <person name="Cattolico L."/>
            <person name="Pelletier E."/>
            <person name="Couloux A."/>
            <person name="Segurens B."/>
            <person name="Wincker P."/>
            <person name="D'Hont A."/>
            <person name="Scarpelli C."/>
            <person name="Weissenbach J."/>
            <person name="Salanoubat M."/>
            <person name="Quetier F."/>
            <person name="Yu Y."/>
            <person name="Kim H.R."/>
            <person name="Rambo T."/>
            <person name="Currie J."/>
            <person name="Collura K."/>
            <person name="Luo M."/>
            <person name="Yang T."/>
            <person name="Ammiraju J.S.S."/>
            <person name="Engler F."/>
            <person name="Soderlund C."/>
            <person name="Wing R.A."/>
            <person name="Palmer L.E."/>
            <person name="de la Bastide M."/>
            <person name="Spiegel L."/>
            <person name="Nascimento L."/>
            <person name="Zutavern T."/>
            <person name="O'Shaughnessy A."/>
            <person name="Dike S."/>
            <person name="Dedhia N."/>
            <person name="Preston R."/>
            <person name="Balija V."/>
            <person name="McCombie W.R."/>
            <person name="Chow T."/>
            <person name="Chen H."/>
            <person name="Chung M."/>
            <person name="Chen C."/>
            <person name="Shaw J."/>
            <person name="Wu H."/>
            <person name="Hsiao K."/>
            <person name="Chao Y."/>
            <person name="Chu M."/>
            <person name="Cheng C."/>
            <person name="Hour A."/>
            <person name="Lee P."/>
            <person name="Lin S."/>
            <person name="Lin Y."/>
            <person name="Liou J."/>
            <person name="Liu S."/>
            <person name="Hsing Y."/>
            <person name="Raghuvanshi S."/>
            <person name="Mohanty A."/>
            <person name="Bharti A.K."/>
            <person name="Gaur A."/>
            <person name="Gupta V."/>
            <person name="Kumar D."/>
            <person name="Ravi V."/>
            <person name="Vij S."/>
            <person name="Kapur A."/>
            <person name="Khurana P."/>
            <person name="Khurana P."/>
            <person name="Khurana J.P."/>
            <person name="Tyagi A.K."/>
            <person name="Gaikwad K."/>
            <person name="Singh A."/>
            <person name="Dalal V."/>
            <person name="Srivastava S."/>
            <person name="Dixit A."/>
            <person name="Pal A.K."/>
            <person name="Ghazi I.A."/>
            <person name="Yadav M."/>
            <person name="Pandit A."/>
            <person name="Bhargava A."/>
            <person name="Sureshbabu K."/>
            <person name="Batra K."/>
            <person name="Sharma T.R."/>
            <person name="Mohapatra T."/>
            <person name="Singh N.K."/>
            <person name="Messing J."/>
            <person name="Nelson A.B."/>
            <person name="Fuks G."/>
            <person name="Kavchok S."/>
            <person name="Keizer G."/>
            <person name="Linton E."/>
            <person name="Llaca V."/>
            <person name="Song R."/>
            <person name="Tanyolac B."/>
            <person name="Young S."/>
            <person name="Ho-Il K."/>
            <person name="Hahn J.H."/>
            <person name="Sangsakoo G."/>
            <person name="Vanavichit A."/>
            <person name="de Mattos Luiz.A.T."/>
            <person name="Zimmer P.D."/>
            <person name="Malone G."/>
            <person name="Dellagostin O."/>
            <person name="de Oliveira A.C."/>
            <person name="Bevan M."/>
            <person name="Bancroft I."/>
            <person name="Minx P."/>
            <person name="Cordum H."/>
            <person name="Wilson R."/>
            <person name="Cheng Z."/>
            <person name="Jin W."/>
            <person name="Jiang J."/>
            <person name="Leong S.A."/>
            <person name="Iwama H."/>
            <person name="Gojobori T."/>
            <person name="Itoh T."/>
            <person name="Niimura Y."/>
            <person name="Fujii Y."/>
            <person name="Habara T."/>
            <person name="Sakai H."/>
            <person name="Sato Y."/>
            <person name="Wilson G."/>
            <person name="Kumar K."/>
            <person name="McCouch S."/>
            <person name="Juretic N."/>
            <person name="Hoen D."/>
            <person name="Wright S."/>
            <person name="Bruskiewich R."/>
            <person name="Bureau T."/>
            <person name="Miyao A."/>
            <person name="Hirochika H."/>
            <person name="Nishikawa T."/>
            <person name="Kadowaki K."/>
            <person name="Sugiura M."/>
            <person name="Burr B."/>
            <person name="Sasaki T."/>
        </authorList>
    </citation>
    <scope>NUCLEOTIDE SEQUENCE [LARGE SCALE GENOMIC DNA]</scope>
    <source>
        <strain evidence="4">cv. Nipponbare</strain>
    </source>
</reference>
<feature type="domain" description="Transposase (putative) gypsy type" evidence="2">
    <location>
        <begin position="52"/>
        <end position="115"/>
    </location>
</feature>
<feature type="region of interest" description="Disordered" evidence="1">
    <location>
        <begin position="223"/>
        <end position="304"/>
    </location>
</feature>
<evidence type="ECO:0000259" key="2">
    <source>
        <dbReference type="Pfam" id="PF04195"/>
    </source>
</evidence>
<proteinExistence type="predicted"/>
<dbReference type="EMBL" id="BX842606">
    <property type="protein sequence ID" value="CAE76036.1"/>
    <property type="molecule type" value="Genomic_DNA"/>
</dbReference>